<reference evidence="1" key="1">
    <citation type="submission" date="2021-02" db="EMBL/GenBank/DDBJ databases">
        <authorList>
            <person name="Nowell W R."/>
        </authorList>
    </citation>
    <scope>NUCLEOTIDE SEQUENCE</scope>
</reference>
<proteinExistence type="predicted"/>
<protein>
    <submittedName>
        <fullName evidence="1">Uncharacterized protein</fullName>
    </submittedName>
</protein>
<evidence type="ECO:0000313" key="1">
    <source>
        <dbReference type="EMBL" id="CAF4239582.1"/>
    </source>
</evidence>
<comment type="caution">
    <text evidence="1">The sequence shown here is derived from an EMBL/GenBank/DDBJ whole genome shotgun (WGS) entry which is preliminary data.</text>
</comment>
<evidence type="ECO:0000313" key="2">
    <source>
        <dbReference type="Proteomes" id="UP000663823"/>
    </source>
</evidence>
<organism evidence="1 2">
    <name type="scientific">Rotaria sordida</name>
    <dbReference type="NCBI Taxonomy" id="392033"/>
    <lineage>
        <taxon>Eukaryota</taxon>
        <taxon>Metazoa</taxon>
        <taxon>Spiralia</taxon>
        <taxon>Gnathifera</taxon>
        <taxon>Rotifera</taxon>
        <taxon>Eurotatoria</taxon>
        <taxon>Bdelloidea</taxon>
        <taxon>Philodinida</taxon>
        <taxon>Philodinidae</taxon>
        <taxon>Rotaria</taxon>
    </lineage>
</organism>
<dbReference type="Proteomes" id="UP000663823">
    <property type="component" value="Unassembled WGS sequence"/>
</dbReference>
<dbReference type="EMBL" id="CAJOAX010029493">
    <property type="protein sequence ID" value="CAF4239582.1"/>
    <property type="molecule type" value="Genomic_DNA"/>
</dbReference>
<name>A0A820E1Q6_9BILA</name>
<feature type="non-terminal residue" evidence="1">
    <location>
        <position position="1"/>
    </location>
</feature>
<feature type="non-terminal residue" evidence="1">
    <location>
        <position position="267"/>
    </location>
</feature>
<accession>A0A820E1Q6</accession>
<dbReference type="AlphaFoldDB" id="A0A820E1Q6"/>
<sequence>MLPKRDVAKLNRLPDSLADDAKDLDVWSLLRKENSETYFNSVKSLLDQLLSTGGKVLPGSGNERLYIRPSELAGFMSDLIKIINKDEMPNPDSLVERFLRSRFELEIVGVQIAAFNVELLAHGEELRRTIEERQRPETEKETSELNEKMANVRQNLTEKYLGKMIQSARYEIFGLDKKQSTKDFRSLNEQQEAAKQLPTSIQKELIEIEKKMNKYREPEELIEKTRSIMRIVDDQRREKEQKELKKQAEIETKIAIEKKLREQRINM</sequence>
<gene>
    <name evidence="1" type="ORF">OTI717_LOCUS40040</name>
</gene>